<dbReference type="CDD" id="cd04496">
    <property type="entry name" value="SSB_OBF"/>
    <property type="match status" value="1"/>
</dbReference>
<reference evidence="4 5" key="1">
    <citation type="submission" date="2018-11" db="EMBL/GenBank/DDBJ databases">
        <title>Genome sequencing and assembly of Clostridium tagluense strain A121.</title>
        <authorList>
            <person name="Murakami T."/>
            <person name="Segawa T."/>
            <person name="Shcherbakova V.A."/>
            <person name="Mori H."/>
            <person name="Yoshimura Y."/>
        </authorList>
    </citation>
    <scope>NUCLEOTIDE SEQUENCE [LARGE SCALE GENOMIC DNA]</scope>
    <source>
        <strain evidence="4 5">A121</strain>
    </source>
</reference>
<organism evidence="4 5">
    <name type="scientific">Clostridium tagluense</name>
    <dbReference type="NCBI Taxonomy" id="360422"/>
    <lineage>
        <taxon>Bacteria</taxon>
        <taxon>Bacillati</taxon>
        <taxon>Bacillota</taxon>
        <taxon>Clostridia</taxon>
        <taxon>Eubacteriales</taxon>
        <taxon>Clostridiaceae</taxon>
        <taxon>Clostridium</taxon>
    </lineage>
</organism>
<accession>A0A401UJ62</accession>
<evidence type="ECO:0000256" key="2">
    <source>
        <dbReference type="HAMAP-Rule" id="MF_00984"/>
    </source>
</evidence>
<dbReference type="NCBIfam" id="TIGR00621">
    <property type="entry name" value="ssb"/>
    <property type="match status" value="1"/>
</dbReference>
<dbReference type="InterPro" id="IPR011344">
    <property type="entry name" value="ssDNA-bd"/>
</dbReference>
<dbReference type="GO" id="GO:0009295">
    <property type="term" value="C:nucleoid"/>
    <property type="evidence" value="ECO:0007669"/>
    <property type="project" value="TreeGrafter"/>
</dbReference>
<dbReference type="AlphaFoldDB" id="A0A401UJ62"/>
<dbReference type="PROSITE" id="PS50935">
    <property type="entry name" value="SSB"/>
    <property type="match status" value="1"/>
</dbReference>
<dbReference type="OrthoDB" id="1828554at2"/>
<evidence type="ECO:0000256" key="3">
    <source>
        <dbReference type="PIRNR" id="PIRNR002070"/>
    </source>
</evidence>
<evidence type="ECO:0000313" key="4">
    <source>
        <dbReference type="EMBL" id="GCD09584.1"/>
    </source>
</evidence>
<dbReference type="InterPro" id="IPR012340">
    <property type="entry name" value="NA-bd_OB-fold"/>
</dbReference>
<dbReference type="InterPro" id="IPR000424">
    <property type="entry name" value="Primosome_PriB/ssb"/>
</dbReference>
<gene>
    <name evidence="4" type="primary">ssb1</name>
    <name evidence="4" type="ORF">Ctaglu_12070</name>
</gene>
<dbReference type="Gene3D" id="2.40.50.140">
    <property type="entry name" value="Nucleic acid-binding proteins"/>
    <property type="match status" value="1"/>
</dbReference>
<comment type="subunit">
    <text evidence="2">Homotetramer.</text>
</comment>
<evidence type="ECO:0000256" key="1">
    <source>
        <dbReference type="ARBA" id="ARBA00023125"/>
    </source>
</evidence>
<evidence type="ECO:0000313" key="5">
    <source>
        <dbReference type="Proteomes" id="UP000287872"/>
    </source>
</evidence>
<dbReference type="GO" id="GO:0003697">
    <property type="term" value="F:single-stranded DNA binding"/>
    <property type="evidence" value="ECO:0007669"/>
    <property type="project" value="UniProtKB-UniRule"/>
</dbReference>
<dbReference type="Pfam" id="PF00436">
    <property type="entry name" value="SSB"/>
    <property type="match status" value="1"/>
</dbReference>
<dbReference type="PANTHER" id="PTHR10302">
    <property type="entry name" value="SINGLE-STRANDED DNA-BINDING PROTEIN"/>
    <property type="match status" value="1"/>
</dbReference>
<dbReference type="Proteomes" id="UP000287872">
    <property type="component" value="Unassembled WGS sequence"/>
</dbReference>
<dbReference type="PIRSF" id="PIRSF002070">
    <property type="entry name" value="SSB"/>
    <property type="match status" value="1"/>
</dbReference>
<sequence>MNNVSLIGRITRDLELKDFNDGKGFYTKFTLAINRIQRKDSQPEADFINVLVWNTLAETMCKYLGKGSQIGLTGRLCSSSYIDKDGNKKYSMEVVAEDFKFLDKKKEIV</sequence>
<comment type="caution">
    <text evidence="2">Lacks conserved residue(s) required for the propagation of feature annotation.</text>
</comment>
<dbReference type="PANTHER" id="PTHR10302:SF27">
    <property type="entry name" value="SINGLE-STRANDED DNA-BINDING PROTEIN"/>
    <property type="match status" value="1"/>
</dbReference>
<comment type="caution">
    <text evidence="4">The sequence shown here is derived from an EMBL/GenBank/DDBJ whole genome shotgun (WGS) entry which is preliminary data.</text>
</comment>
<keyword evidence="5" id="KW-1185">Reference proteome</keyword>
<dbReference type="GO" id="GO:0006260">
    <property type="term" value="P:DNA replication"/>
    <property type="evidence" value="ECO:0007669"/>
    <property type="project" value="InterPro"/>
</dbReference>
<name>A0A401UJ62_9CLOT</name>
<proteinExistence type="inferred from homology"/>
<dbReference type="SUPFAM" id="SSF50249">
    <property type="entry name" value="Nucleic acid-binding proteins"/>
    <property type="match status" value="1"/>
</dbReference>
<dbReference type="EMBL" id="BHYK01000005">
    <property type="protein sequence ID" value="GCD09584.1"/>
    <property type="molecule type" value="Genomic_DNA"/>
</dbReference>
<protein>
    <recommendedName>
        <fullName evidence="2 3">Single-stranded DNA-binding protein</fullName>
        <shortName evidence="2">SSB</shortName>
    </recommendedName>
</protein>
<keyword evidence="1 2" id="KW-0238">DNA-binding</keyword>
<dbReference type="HAMAP" id="MF_00984">
    <property type="entry name" value="SSB"/>
    <property type="match status" value="1"/>
</dbReference>
<dbReference type="RefSeq" id="WP_124999134.1">
    <property type="nucleotide sequence ID" value="NZ_BHYK01000005.1"/>
</dbReference>